<dbReference type="CDD" id="cd03445">
    <property type="entry name" value="Thioesterase_II_repeat2"/>
    <property type="match status" value="1"/>
</dbReference>
<evidence type="ECO:0000256" key="1">
    <source>
        <dbReference type="ARBA" id="ARBA00006538"/>
    </source>
</evidence>
<keyword evidence="2" id="KW-0378">Hydrolase</keyword>
<dbReference type="InterPro" id="IPR049450">
    <property type="entry name" value="ACOT8-like_C"/>
</dbReference>
<reference evidence="5 6" key="1">
    <citation type="submission" date="2018-02" db="EMBL/GenBank/DDBJ databases">
        <title>8 Nocardia nova and 1 Nocardia cyriacigeorgica strain used for evolution to TMP-SMX.</title>
        <authorList>
            <person name="Mehta H."/>
            <person name="Weng J."/>
            <person name="Shamoo Y."/>
        </authorList>
    </citation>
    <scope>NUCLEOTIDE SEQUENCE [LARGE SCALE GENOMIC DNA]</scope>
    <source>
        <strain evidence="5 6">MDA3139</strain>
    </source>
</reference>
<evidence type="ECO:0000259" key="3">
    <source>
        <dbReference type="Pfam" id="PF13622"/>
    </source>
</evidence>
<evidence type="ECO:0000313" key="6">
    <source>
        <dbReference type="Proteomes" id="UP000239874"/>
    </source>
</evidence>
<dbReference type="InterPro" id="IPR003703">
    <property type="entry name" value="Acyl_CoA_thio"/>
</dbReference>
<dbReference type="EMBL" id="PSZC01000002">
    <property type="protein sequence ID" value="PPJ39288.1"/>
    <property type="molecule type" value="Genomic_DNA"/>
</dbReference>
<evidence type="ECO:0000259" key="4">
    <source>
        <dbReference type="Pfam" id="PF20789"/>
    </source>
</evidence>
<dbReference type="InterPro" id="IPR049449">
    <property type="entry name" value="TesB_ACOT8-like_N"/>
</dbReference>
<name>A0A2S6AVS1_9NOCA</name>
<dbReference type="Gene3D" id="2.40.160.210">
    <property type="entry name" value="Acyl-CoA thioesterase, double hotdog domain"/>
    <property type="match status" value="1"/>
</dbReference>
<dbReference type="AlphaFoldDB" id="A0A2S6AVS1"/>
<dbReference type="Pfam" id="PF13622">
    <property type="entry name" value="4HBT_3"/>
    <property type="match status" value="1"/>
</dbReference>
<dbReference type="Proteomes" id="UP000239874">
    <property type="component" value="Unassembled WGS sequence"/>
</dbReference>
<dbReference type="GO" id="GO:0047617">
    <property type="term" value="F:fatty acyl-CoA hydrolase activity"/>
    <property type="evidence" value="ECO:0007669"/>
    <property type="project" value="InterPro"/>
</dbReference>
<dbReference type="OrthoDB" id="9781019at2"/>
<dbReference type="InterPro" id="IPR042171">
    <property type="entry name" value="Acyl-CoA_hotdog"/>
</dbReference>
<dbReference type="Pfam" id="PF20789">
    <property type="entry name" value="4HBT_3C"/>
    <property type="match status" value="1"/>
</dbReference>
<evidence type="ECO:0000256" key="2">
    <source>
        <dbReference type="ARBA" id="ARBA00022801"/>
    </source>
</evidence>
<feature type="domain" description="Acyl-CoA thioesterase-like N-terminal HotDog" evidence="3">
    <location>
        <begin position="38"/>
        <end position="114"/>
    </location>
</feature>
<dbReference type="CDD" id="cd03444">
    <property type="entry name" value="Thioesterase_II_repeat1"/>
    <property type="match status" value="1"/>
</dbReference>
<evidence type="ECO:0000313" key="5">
    <source>
        <dbReference type="EMBL" id="PPJ39288.1"/>
    </source>
</evidence>
<dbReference type="RefSeq" id="WP_104374254.1">
    <property type="nucleotide sequence ID" value="NZ_PSZC01000002.1"/>
</dbReference>
<accession>A0A2S6AVS1</accession>
<proteinExistence type="inferred from homology"/>
<dbReference type="SUPFAM" id="SSF54637">
    <property type="entry name" value="Thioesterase/thiol ester dehydrase-isomerase"/>
    <property type="match status" value="2"/>
</dbReference>
<organism evidence="5 6">
    <name type="scientific">Nocardia nova</name>
    <dbReference type="NCBI Taxonomy" id="37330"/>
    <lineage>
        <taxon>Bacteria</taxon>
        <taxon>Bacillati</taxon>
        <taxon>Actinomycetota</taxon>
        <taxon>Actinomycetes</taxon>
        <taxon>Mycobacteriales</taxon>
        <taxon>Nocardiaceae</taxon>
        <taxon>Nocardia</taxon>
    </lineage>
</organism>
<dbReference type="PANTHER" id="PTHR11066:SF34">
    <property type="entry name" value="ACYL-COENZYME A THIOESTERASE 8"/>
    <property type="match status" value="1"/>
</dbReference>
<dbReference type="PANTHER" id="PTHR11066">
    <property type="entry name" value="ACYL-COA THIOESTERASE"/>
    <property type="match status" value="1"/>
</dbReference>
<comment type="similarity">
    <text evidence="1">Belongs to the C/M/P thioester hydrolase family.</text>
</comment>
<sequence length="262" mass="28816">MTLEAQQMVLPTLLDLLDLEPVDRGLFRSTAVFDGPPRIYGGQIAAQALHAAGRTVAPERVPHSLHCYYLRSGATSRPVMFRVDEDRDGRSYSARRVTAVQDGAVIFTLSASFATSTASAPDHEFVPAPDVPGPEGLPRFDFEFLTSLDIRVPPQRRPLPYPSLFWVRGALDIPDTPLMQACALTYLSDASTGLVEAPEGEDRAGPSIDHAVWFHRPFRFDQWHVVDFASVAISRGRGFYSGGVWRADGTLTASVTQEALFR</sequence>
<dbReference type="GO" id="GO:0006637">
    <property type="term" value="P:acyl-CoA metabolic process"/>
    <property type="evidence" value="ECO:0007669"/>
    <property type="project" value="InterPro"/>
</dbReference>
<protein>
    <submittedName>
        <fullName evidence="5">Acyl-CoA thioesterase II</fullName>
    </submittedName>
</protein>
<dbReference type="InterPro" id="IPR029069">
    <property type="entry name" value="HotDog_dom_sf"/>
</dbReference>
<gene>
    <name evidence="5" type="ORF">C5E45_03700</name>
</gene>
<feature type="domain" description="Acyl-CoA thioesterase-like C-terminal" evidence="4">
    <location>
        <begin position="130"/>
        <end position="260"/>
    </location>
</feature>
<dbReference type="GO" id="GO:0009062">
    <property type="term" value="P:fatty acid catabolic process"/>
    <property type="evidence" value="ECO:0007669"/>
    <property type="project" value="TreeGrafter"/>
</dbReference>
<comment type="caution">
    <text evidence="5">The sequence shown here is derived from an EMBL/GenBank/DDBJ whole genome shotgun (WGS) entry which is preliminary data.</text>
</comment>